<feature type="repeat" description="TPR" evidence="10">
    <location>
        <begin position="218"/>
        <end position="251"/>
    </location>
</feature>
<dbReference type="InterPro" id="IPR011990">
    <property type="entry name" value="TPR-like_helical_dom_sf"/>
</dbReference>
<dbReference type="SUPFAM" id="SSF48452">
    <property type="entry name" value="TPR-like"/>
    <property type="match status" value="1"/>
</dbReference>
<dbReference type="SMART" id="SM00028">
    <property type="entry name" value="TPR"/>
    <property type="match status" value="6"/>
</dbReference>
<dbReference type="Pfam" id="PF14559">
    <property type="entry name" value="TPR_19"/>
    <property type="match status" value="1"/>
</dbReference>
<dbReference type="Proteomes" id="UP001168821">
    <property type="component" value="Unassembled WGS sequence"/>
</dbReference>
<evidence type="ECO:0000256" key="2">
    <source>
        <dbReference type="ARBA" id="ARBA00022692"/>
    </source>
</evidence>
<evidence type="ECO:0000313" key="12">
    <source>
        <dbReference type="Proteomes" id="UP001168821"/>
    </source>
</evidence>
<dbReference type="GO" id="GO:0030150">
    <property type="term" value="P:protein import into mitochondrial matrix"/>
    <property type="evidence" value="ECO:0007669"/>
    <property type="project" value="TreeGrafter"/>
</dbReference>
<evidence type="ECO:0000256" key="6">
    <source>
        <dbReference type="ARBA" id="ARBA00022989"/>
    </source>
</evidence>
<evidence type="ECO:0000256" key="4">
    <source>
        <dbReference type="ARBA" id="ARBA00022787"/>
    </source>
</evidence>
<evidence type="ECO:0000256" key="7">
    <source>
        <dbReference type="ARBA" id="ARBA00023128"/>
    </source>
</evidence>
<evidence type="ECO:0000256" key="1">
    <source>
        <dbReference type="ARBA" id="ARBA00004572"/>
    </source>
</evidence>
<dbReference type="PROSITE" id="PS50005">
    <property type="entry name" value="TPR"/>
    <property type="match status" value="1"/>
</dbReference>
<feature type="non-terminal residue" evidence="11">
    <location>
        <position position="1"/>
    </location>
</feature>
<keyword evidence="4" id="KW-1000">Mitochondrion outer membrane</keyword>
<dbReference type="GO" id="GO:0030943">
    <property type="term" value="F:mitochondrion targeting sequence binding"/>
    <property type="evidence" value="ECO:0007669"/>
    <property type="project" value="TreeGrafter"/>
</dbReference>
<comment type="similarity">
    <text evidence="9">Belongs to the Tom70 family.</text>
</comment>
<sequence length="274" mass="30418">SDNKSEASANDIDSLRAKGNAKFGEKKYQEAIDLYSLAIAKSDSADHLGLAKCLGNKAYCHIKLEDYKTAINDCTEALSHDPNYVRALQRRATAYESVDDLKSALNDLISITKIILPSNKSDLKPSQQQQEVMENIDRLLKAISTEKAKEALKVEKATLLHLCGKVEEALELYEQANRISPDDPHVLVKWANAFLFADKLDEANALLDKAVAIAPEDSAVLFHYGESCNAQRRHEDAISFYNKVIAVDPAHYEAYNHKGLACLAFLESKGFFLT</sequence>
<evidence type="ECO:0000256" key="10">
    <source>
        <dbReference type="PROSITE-ProRule" id="PRU00339"/>
    </source>
</evidence>
<proteinExistence type="inferred from homology"/>
<dbReference type="Gene3D" id="1.25.40.10">
    <property type="entry name" value="Tetratricopeptide repeat domain"/>
    <property type="match status" value="2"/>
</dbReference>
<evidence type="ECO:0000256" key="8">
    <source>
        <dbReference type="ARBA" id="ARBA00023136"/>
    </source>
</evidence>
<dbReference type="PANTHER" id="PTHR46208:SF1">
    <property type="entry name" value="MITOCHONDRIAL IMPORT RECEPTOR SUBUNIT TOM70"/>
    <property type="match status" value="1"/>
</dbReference>
<keyword evidence="2" id="KW-0812">Transmembrane</keyword>
<dbReference type="PANTHER" id="PTHR46208">
    <property type="entry name" value="MITOCHONDRIAL IMPORT RECEPTOR SUBUNIT TOM70"/>
    <property type="match status" value="1"/>
</dbReference>
<protein>
    <submittedName>
        <fullName evidence="11">Uncharacterized protein</fullName>
    </submittedName>
</protein>
<dbReference type="Pfam" id="PF00515">
    <property type="entry name" value="TPR_1"/>
    <property type="match status" value="1"/>
</dbReference>
<dbReference type="GO" id="GO:0045039">
    <property type="term" value="P:protein insertion into mitochondrial inner membrane"/>
    <property type="evidence" value="ECO:0007669"/>
    <property type="project" value="TreeGrafter"/>
</dbReference>
<comment type="subcellular location">
    <subcellularLocation>
        <location evidence="1">Mitochondrion outer membrane</location>
        <topology evidence="1">Single-pass membrane protein</topology>
    </subcellularLocation>
</comment>
<keyword evidence="3" id="KW-0677">Repeat</keyword>
<dbReference type="InterPro" id="IPR019734">
    <property type="entry name" value="TPR_rpt"/>
</dbReference>
<keyword evidence="6" id="KW-1133">Transmembrane helix</keyword>
<keyword evidence="8" id="KW-0472">Membrane</keyword>
<dbReference type="GO" id="GO:0008320">
    <property type="term" value="F:protein transmembrane transporter activity"/>
    <property type="evidence" value="ECO:0007669"/>
    <property type="project" value="TreeGrafter"/>
</dbReference>
<dbReference type="AlphaFoldDB" id="A0AA38HJ31"/>
<evidence type="ECO:0000256" key="3">
    <source>
        <dbReference type="ARBA" id="ARBA00022737"/>
    </source>
</evidence>
<keyword evidence="5 10" id="KW-0802">TPR repeat</keyword>
<organism evidence="11 12">
    <name type="scientific">Zophobas morio</name>
    <dbReference type="NCBI Taxonomy" id="2755281"/>
    <lineage>
        <taxon>Eukaryota</taxon>
        <taxon>Metazoa</taxon>
        <taxon>Ecdysozoa</taxon>
        <taxon>Arthropoda</taxon>
        <taxon>Hexapoda</taxon>
        <taxon>Insecta</taxon>
        <taxon>Pterygota</taxon>
        <taxon>Neoptera</taxon>
        <taxon>Endopterygota</taxon>
        <taxon>Coleoptera</taxon>
        <taxon>Polyphaga</taxon>
        <taxon>Cucujiformia</taxon>
        <taxon>Tenebrionidae</taxon>
        <taxon>Zophobas</taxon>
    </lineage>
</organism>
<accession>A0AA38HJ31</accession>
<dbReference type="EMBL" id="JALNTZ010001888">
    <property type="protein sequence ID" value="KAJ3622587.1"/>
    <property type="molecule type" value="Genomic_DNA"/>
</dbReference>
<comment type="caution">
    <text evidence="11">The sequence shown here is derived from an EMBL/GenBank/DDBJ whole genome shotgun (WGS) entry which is preliminary data.</text>
</comment>
<name>A0AA38HJ31_9CUCU</name>
<evidence type="ECO:0000256" key="9">
    <source>
        <dbReference type="ARBA" id="ARBA00038030"/>
    </source>
</evidence>
<evidence type="ECO:0000313" key="11">
    <source>
        <dbReference type="EMBL" id="KAJ3622587.1"/>
    </source>
</evidence>
<dbReference type="GO" id="GO:0005741">
    <property type="term" value="C:mitochondrial outer membrane"/>
    <property type="evidence" value="ECO:0007669"/>
    <property type="project" value="UniProtKB-SubCell"/>
</dbReference>
<keyword evidence="7" id="KW-0496">Mitochondrion</keyword>
<gene>
    <name evidence="11" type="ORF">Zmor_004483</name>
</gene>
<keyword evidence="12" id="KW-1185">Reference proteome</keyword>
<reference evidence="11" key="1">
    <citation type="journal article" date="2023" name="G3 (Bethesda)">
        <title>Whole genome assemblies of Zophobas morio and Tenebrio molitor.</title>
        <authorList>
            <person name="Kaur S."/>
            <person name="Stinson S.A."/>
            <person name="diCenzo G.C."/>
        </authorList>
    </citation>
    <scope>NUCLEOTIDE SEQUENCE</scope>
    <source>
        <strain evidence="11">QUZm001</strain>
    </source>
</reference>
<evidence type="ECO:0000256" key="5">
    <source>
        <dbReference type="ARBA" id="ARBA00022803"/>
    </source>
</evidence>